<protein>
    <submittedName>
        <fullName evidence="2">Prepilin-type N-terminal cleavage/methylation domain-containing protein</fullName>
    </submittedName>
</protein>
<accession>A0A1I0BEL2</accession>
<gene>
    <name evidence="2" type="ORF">SAMN04489758_10165</name>
</gene>
<keyword evidence="1" id="KW-1133">Transmembrane helix</keyword>
<dbReference type="EMBL" id="FOIN01000001">
    <property type="protein sequence ID" value="SET04639.1"/>
    <property type="molecule type" value="Genomic_DNA"/>
</dbReference>
<feature type="transmembrane region" description="Helical" evidence="1">
    <location>
        <begin position="12"/>
        <end position="37"/>
    </location>
</feature>
<evidence type="ECO:0000256" key="1">
    <source>
        <dbReference type="SAM" id="Phobius"/>
    </source>
</evidence>
<keyword evidence="3" id="KW-1185">Reference proteome</keyword>
<organism evidence="2 3">
    <name type="scientific">Thomasclavelia cocleata</name>
    <dbReference type="NCBI Taxonomy" id="69824"/>
    <lineage>
        <taxon>Bacteria</taxon>
        <taxon>Bacillati</taxon>
        <taxon>Bacillota</taxon>
        <taxon>Erysipelotrichia</taxon>
        <taxon>Erysipelotrichales</taxon>
        <taxon>Coprobacillaceae</taxon>
        <taxon>Thomasclavelia</taxon>
    </lineage>
</organism>
<evidence type="ECO:0000313" key="3">
    <source>
        <dbReference type="Proteomes" id="UP000198558"/>
    </source>
</evidence>
<dbReference type="Pfam" id="PF07963">
    <property type="entry name" value="N_methyl"/>
    <property type="match status" value="1"/>
</dbReference>
<keyword evidence="1" id="KW-0812">Transmembrane</keyword>
<dbReference type="AlphaFoldDB" id="A0A1I0BEL2"/>
<proteinExistence type="predicted"/>
<dbReference type="Proteomes" id="UP000198558">
    <property type="component" value="Unassembled WGS sequence"/>
</dbReference>
<dbReference type="NCBIfam" id="TIGR02532">
    <property type="entry name" value="IV_pilin_GFxxxE"/>
    <property type="match status" value="1"/>
</dbReference>
<dbReference type="OrthoDB" id="1768387at2"/>
<dbReference type="GeneID" id="78287113"/>
<reference evidence="3" key="1">
    <citation type="submission" date="2016-10" db="EMBL/GenBank/DDBJ databases">
        <authorList>
            <person name="Varghese N."/>
            <person name="Submissions S."/>
        </authorList>
    </citation>
    <scope>NUCLEOTIDE SEQUENCE [LARGE SCALE GENOMIC DNA]</scope>
    <source>
        <strain evidence="3">DSM 1551</strain>
    </source>
</reference>
<sequence>MANKRFININKRGFTLIEVLFSLSICLLIILNALPIIKTIAYKDKISTNSSNYAIGAKQLAKILYTSKNIVVSNVLSFKDEKEQLYTISLHNNRVVKEPGFDIIIRDVKSLDFYLDNKKIYMQLNNGKKDFYYLIATNYEKIYENDEQIQ</sequence>
<evidence type="ECO:0000313" key="2">
    <source>
        <dbReference type="EMBL" id="SET04639.1"/>
    </source>
</evidence>
<dbReference type="InterPro" id="IPR012902">
    <property type="entry name" value="N_methyl_site"/>
</dbReference>
<name>A0A1I0BEL2_9FIRM</name>
<keyword evidence="1" id="KW-0472">Membrane</keyword>
<dbReference type="RefSeq" id="WP_092351317.1">
    <property type="nucleotide sequence ID" value="NZ_CASVCK010000002.1"/>
</dbReference>